<name>A0A2N9I1T7_FAGSY</name>
<protein>
    <submittedName>
        <fullName evidence="1">Uncharacterized protein</fullName>
    </submittedName>
</protein>
<proteinExistence type="predicted"/>
<evidence type="ECO:0000313" key="1">
    <source>
        <dbReference type="EMBL" id="SPD18622.1"/>
    </source>
</evidence>
<organism evidence="1">
    <name type="scientific">Fagus sylvatica</name>
    <name type="common">Beechnut</name>
    <dbReference type="NCBI Taxonomy" id="28930"/>
    <lineage>
        <taxon>Eukaryota</taxon>
        <taxon>Viridiplantae</taxon>
        <taxon>Streptophyta</taxon>
        <taxon>Embryophyta</taxon>
        <taxon>Tracheophyta</taxon>
        <taxon>Spermatophyta</taxon>
        <taxon>Magnoliopsida</taxon>
        <taxon>eudicotyledons</taxon>
        <taxon>Gunneridae</taxon>
        <taxon>Pentapetalae</taxon>
        <taxon>rosids</taxon>
        <taxon>fabids</taxon>
        <taxon>Fagales</taxon>
        <taxon>Fagaceae</taxon>
        <taxon>Fagus</taxon>
    </lineage>
</organism>
<accession>A0A2N9I1T7</accession>
<dbReference type="EMBL" id="OIVN01004667">
    <property type="protein sequence ID" value="SPD18622.1"/>
    <property type="molecule type" value="Genomic_DNA"/>
</dbReference>
<reference evidence="1" key="1">
    <citation type="submission" date="2018-02" db="EMBL/GenBank/DDBJ databases">
        <authorList>
            <person name="Cohen D.B."/>
            <person name="Kent A.D."/>
        </authorList>
    </citation>
    <scope>NUCLEOTIDE SEQUENCE</scope>
</reference>
<gene>
    <name evidence="1" type="ORF">FSB_LOCUS46504</name>
</gene>
<dbReference type="AlphaFoldDB" id="A0A2N9I1T7"/>
<sequence length="144" mass="15222">MREPIAIQASVLPEHVLRLPRSNPPPLSSFSRGGYDRRDCVICGGFRGGLRGGFGFRVGFAAVWVSRGLRGGSGFRGGLRGGRKWIRSQLSFSAAQIRSQLPRSSLSSLSAAPDPVSAGEEKAVPPQIWSQLEMLGCVSGGAGV</sequence>